<evidence type="ECO:0000256" key="3">
    <source>
        <dbReference type="ARBA" id="ARBA00023015"/>
    </source>
</evidence>
<protein>
    <recommendedName>
        <fullName evidence="7">Heat shock transcription factor</fullName>
    </recommendedName>
    <alternativeName>
        <fullName evidence="8">Heat shock factor protein</fullName>
    </alternativeName>
</protein>
<feature type="region of interest" description="Disordered" evidence="11">
    <location>
        <begin position="336"/>
        <end position="369"/>
    </location>
</feature>
<evidence type="ECO:0000256" key="4">
    <source>
        <dbReference type="ARBA" id="ARBA00023125"/>
    </source>
</evidence>
<feature type="coiled-coil region" evidence="10">
    <location>
        <begin position="437"/>
        <end position="467"/>
    </location>
</feature>
<evidence type="ECO:0000259" key="12">
    <source>
        <dbReference type="PROSITE" id="PS00434"/>
    </source>
</evidence>
<evidence type="ECO:0000256" key="6">
    <source>
        <dbReference type="ARBA" id="ARBA00023242"/>
    </source>
</evidence>
<dbReference type="InterPro" id="IPR000232">
    <property type="entry name" value="HSF_DNA-bd"/>
</dbReference>
<keyword evidence="5" id="KW-0804">Transcription</keyword>
<evidence type="ECO:0000256" key="10">
    <source>
        <dbReference type="SAM" id="Coils"/>
    </source>
</evidence>
<dbReference type="SUPFAM" id="SSF46785">
    <property type="entry name" value="Winged helix' DNA-binding domain"/>
    <property type="match status" value="1"/>
</dbReference>
<dbReference type="EMBL" id="KV454543">
    <property type="protein sequence ID" value="ODV65875.1"/>
    <property type="molecule type" value="Genomic_DNA"/>
</dbReference>
<dbReference type="AlphaFoldDB" id="A0A1E4RFH1"/>
<dbReference type="FunFam" id="1.10.10.10:FF:000027">
    <property type="entry name" value="Heat shock transcription factor 1"/>
    <property type="match status" value="1"/>
</dbReference>
<evidence type="ECO:0000256" key="11">
    <source>
        <dbReference type="SAM" id="MobiDB-lite"/>
    </source>
</evidence>
<evidence type="ECO:0000256" key="1">
    <source>
        <dbReference type="ARBA" id="ARBA00004123"/>
    </source>
</evidence>
<evidence type="ECO:0000256" key="5">
    <source>
        <dbReference type="ARBA" id="ARBA00023163"/>
    </source>
</evidence>
<dbReference type="PANTHER" id="PTHR10015:SF427">
    <property type="entry name" value="HEAT SHOCK FACTOR PROTEIN"/>
    <property type="match status" value="1"/>
</dbReference>
<dbReference type="Pfam" id="PF00447">
    <property type="entry name" value="HSF_DNA-bind"/>
    <property type="match status" value="1"/>
</dbReference>
<name>A0A1E4RFH1_9ASCO</name>
<evidence type="ECO:0000256" key="2">
    <source>
        <dbReference type="ARBA" id="ARBA00006403"/>
    </source>
</evidence>
<dbReference type="STRING" id="984485.A0A1E4RFH1"/>
<dbReference type="PRINTS" id="PR00056">
    <property type="entry name" value="HSFDOMAIN"/>
</dbReference>
<dbReference type="PROSITE" id="PS00434">
    <property type="entry name" value="HSF_DOMAIN"/>
    <property type="match status" value="1"/>
</dbReference>
<proteinExistence type="inferred from homology"/>
<dbReference type="GO" id="GO:0003700">
    <property type="term" value="F:DNA-binding transcription factor activity"/>
    <property type="evidence" value="ECO:0007669"/>
    <property type="project" value="InterPro"/>
</dbReference>
<feature type="region of interest" description="Disordered" evidence="11">
    <location>
        <begin position="56"/>
        <end position="92"/>
    </location>
</feature>
<dbReference type="GeneID" id="30993432"/>
<keyword evidence="3" id="KW-0805">Transcription regulation</keyword>
<keyword evidence="4" id="KW-0238">DNA-binding</keyword>
<dbReference type="InterPro" id="IPR036390">
    <property type="entry name" value="WH_DNA-bd_sf"/>
</dbReference>
<feature type="compositionally biased region" description="Polar residues" evidence="11">
    <location>
        <begin position="339"/>
        <end position="352"/>
    </location>
</feature>
<dbReference type="Gene3D" id="1.10.10.10">
    <property type="entry name" value="Winged helix-like DNA-binding domain superfamily/Winged helix DNA-binding domain"/>
    <property type="match status" value="1"/>
</dbReference>
<dbReference type="InterPro" id="IPR036388">
    <property type="entry name" value="WH-like_DNA-bd_sf"/>
</dbReference>
<dbReference type="Proteomes" id="UP000095085">
    <property type="component" value="Unassembled WGS sequence"/>
</dbReference>
<dbReference type="OrthoDB" id="60033at2759"/>
<keyword evidence="10" id="KW-0175">Coiled coil</keyword>
<feature type="region of interest" description="Disordered" evidence="11">
    <location>
        <begin position="294"/>
        <end position="324"/>
    </location>
</feature>
<dbReference type="GO" id="GO:0043565">
    <property type="term" value="F:sequence-specific DNA binding"/>
    <property type="evidence" value="ECO:0007669"/>
    <property type="project" value="InterPro"/>
</dbReference>
<organism evidence="13 14">
    <name type="scientific">Hyphopichia burtonii NRRL Y-1933</name>
    <dbReference type="NCBI Taxonomy" id="984485"/>
    <lineage>
        <taxon>Eukaryota</taxon>
        <taxon>Fungi</taxon>
        <taxon>Dikarya</taxon>
        <taxon>Ascomycota</taxon>
        <taxon>Saccharomycotina</taxon>
        <taxon>Pichiomycetes</taxon>
        <taxon>Debaryomycetaceae</taxon>
        <taxon>Hyphopichia</taxon>
    </lineage>
</organism>
<comment type="subcellular location">
    <subcellularLocation>
        <location evidence="1">Nucleus</location>
    </subcellularLocation>
</comment>
<accession>A0A1E4RFH1</accession>
<feature type="compositionally biased region" description="Basic and acidic residues" evidence="11">
    <location>
        <begin position="353"/>
        <end position="366"/>
    </location>
</feature>
<keyword evidence="6" id="KW-0539">Nucleus</keyword>
<feature type="compositionally biased region" description="Low complexity" evidence="11">
    <location>
        <begin position="298"/>
        <end position="322"/>
    </location>
</feature>
<evidence type="ECO:0000256" key="9">
    <source>
        <dbReference type="RuleBase" id="RU004020"/>
    </source>
</evidence>
<keyword evidence="14" id="KW-1185">Reference proteome</keyword>
<evidence type="ECO:0000256" key="8">
    <source>
        <dbReference type="ARBA" id="ARBA00084017"/>
    </source>
</evidence>
<dbReference type="PANTHER" id="PTHR10015">
    <property type="entry name" value="HEAT SHOCK TRANSCRIPTION FACTOR"/>
    <property type="match status" value="1"/>
</dbReference>
<evidence type="ECO:0000256" key="7">
    <source>
        <dbReference type="ARBA" id="ARBA00068818"/>
    </source>
</evidence>
<feature type="compositionally biased region" description="Polar residues" evidence="11">
    <location>
        <begin position="485"/>
        <end position="495"/>
    </location>
</feature>
<dbReference type="RefSeq" id="XP_020074942.1">
    <property type="nucleotide sequence ID" value="XM_020218882.1"/>
</dbReference>
<comment type="similarity">
    <text evidence="2 9">Belongs to the HSF family.</text>
</comment>
<dbReference type="GO" id="GO:0005634">
    <property type="term" value="C:nucleus"/>
    <property type="evidence" value="ECO:0007669"/>
    <property type="project" value="UniProtKB-SubCell"/>
</dbReference>
<feature type="region of interest" description="Disordered" evidence="11">
    <location>
        <begin position="485"/>
        <end position="531"/>
    </location>
</feature>
<evidence type="ECO:0000313" key="13">
    <source>
        <dbReference type="EMBL" id="ODV65875.1"/>
    </source>
</evidence>
<feature type="domain" description="HSF-type DNA-binding" evidence="12">
    <location>
        <begin position="135"/>
        <end position="159"/>
    </location>
</feature>
<evidence type="ECO:0000313" key="14">
    <source>
        <dbReference type="Proteomes" id="UP000095085"/>
    </source>
</evidence>
<reference evidence="14" key="1">
    <citation type="submission" date="2016-05" db="EMBL/GenBank/DDBJ databases">
        <title>Comparative genomics of biotechnologically important yeasts.</title>
        <authorList>
            <consortium name="DOE Joint Genome Institute"/>
            <person name="Riley R."/>
            <person name="Haridas S."/>
            <person name="Wolfe K.H."/>
            <person name="Lopes M.R."/>
            <person name="Hittinger C.T."/>
            <person name="Goker M."/>
            <person name="Salamov A."/>
            <person name="Wisecaver J."/>
            <person name="Long T.M."/>
            <person name="Aerts A.L."/>
            <person name="Barry K."/>
            <person name="Choi C."/>
            <person name="Clum A."/>
            <person name="Coughlan A.Y."/>
            <person name="Deshpande S."/>
            <person name="Douglass A.P."/>
            <person name="Hanson S.J."/>
            <person name="Klenk H.-P."/>
            <person name="Labutti K."/>
            <person name="Lapidus A."/>
            <person name="Lindquist E."/>
            <person name="Lipzen A."/>
            <person name="Meier-Kolthoff J.P."/>
            <person name="Ohm R.A."/>
            <person name="Otillar R.P."/>
            <person name="Pangilinan J."/>
            <person name="Peng Y."/>
            <person name="Rokas A."/>
            <person name="Rosa C.A."/>
            <person name="Scheuner C."/>
            <person name="Sibirny A.A."/>
            <person name="Slot J.C."/>
            <person name="Stielow J.B."/>
            <person name="Sun H."/>
            <person name="Kurtzman C.P."/>
            <person name="Blackwell M."/>
            <person name="Grigoriev I.V."/>
            <person name="Jeffries T.W."/>
        </authorList>
    </citation>
    <scope>NUCLEOTIDE SEQUENCE [LARGE SCALE GENOMIC DNA]</scope>
    <source>
        <strain evidence="14">NRRL Y-1933</strain>
    </source>
</reference>
<feature type="compositionally biased region" description="Polar residues" evidence="11">
    <location>
        <begin position="502"/>
        <end position="512"/>
    </location>
</feature>
<sequence length="531" mass="61372">MNVSNAKKNDFEEENHKDVLNNQLTTINRLQNSLPPLPPLSESVLPSSLNFPQLTLPNLPTLPDDGGSVDKKSIGNGNSNNKKKKENTGPKTRPAFVMKIWSMVNDPSNHEYIRWNDDGKTFQVFHREEFMKVILPKYFKHNNFASFVRQLNMYGWHKVQDISNGTLTRDEKNGEEIWQFKNPNFQRDREDLLDNIIRNKTTNQFEGNDLNNVNLQLILSELDQIKLNQYAIGEDLRRVRKDNKTLWQENFITRERYTQQGQTLDKILKFLAAVYGNSNKSLDGTNFEIEGLDNQMTPYQNNSNQSNQSNNSNSNPYNDYSPIPIRKPRLMLTNKAHQKTPNSDSPANSTKSESIEEIMRSHDQSPKENNLPANNLNRIYNQIVNQDNSIPSPRHYFPELNFPNSPHPNDQTPLTPDNGFSGLEQNIYKQGQSIQQVQDWIQKLASQQQEQQQMLNEQQHLKEIQNDDHSNQDIDGFDVNEFLDNHSNLQSNSNDPVVITPGLNTPKYNSSKRPIEEVYDDDNVDQPLKKR</sequence>
<dbReference type="SMART" id="SM00415">
    <property type="entry name" value="HSF"/>
    <property type="match status" value="1"/>
</dbReference>
<gene>
    <name evidence="13" type="ORF">HYPBUDRAFT_112088</name>
</gene>